<feature type="region of interest" description="Disordered" evidence="1">
    <location>
        <begin position="1"/>
        <end position="23"/>
    </location>
</feature>
<reference evidence="3 4" key="1">
    <citation type="journal article" date="2019" name="Nat. Plants">
        <title>Genome sequencing of Musa balbisiana reveals subgenome evolution and function divergence in polyploid bananas.</title>
        <authorList>
            <person name="Yao X."/>
        </authorList>
    </citation>
    <scope>NUCLEOTIDE SEQUENCE [LARGE SCALE GENOMIC DNA]</scope>
    <source>
        <strain evidence="4">cv. DH-PKW</strain>
        <tissue evidence="3">Leaves</tissue>
    </source>
</reference>
<comment type="caution">
    <text evidence="3">The sequence shown here is derived from an EMBL/GenBank/DDBJ whole genome shotgun (WGS) entry which is preliminary data.</text>
</comment>
<dbReference type="InterPro" id="IPR006045">
    <property type="entry name" value="Cupin_1"/>
</dbReference>
<feature type="compositionally biased region" description="Low complexity" evidence="1">
    <location>
        <begin position="1"/>
        <end position="13"/>
    </location>
</feature>
<keyword evidence="4" id="KW-1185">Reference proteome</keyword>
<dbReference type="InterPro" id="IPR014710">
    <property type="entry name" value="RmlC-like_jellyroll"/>
</dbReference>
<dbReference type="InterPro" id="IPR011051">
    <property type="entry name" value="RmlC_Cupin_sf"/>
</dbReference>
<protein>
    <recommendedName>
        <fullName evidence="2">Cupin type-1 domain-containing protein</fullName>
    </recommendedName>
</protein>
<dbReference type="EMBL" id="PYDT01000009">
    <property type="protein sequence ID" value="THU50816.1"/>
    <property type="molecule type" value="Genomic_DNA"/>
</dbReference>
<dbReference type="Pfam" id="PF00190">
    <property type="entry name" value="Cupin_1"/>
    <property type="match status" value="1"/>
</dbReference>
<dbReference type="AlphaFoldDB" id="A0A4V4H454"/>
<sequence>MSSSPLRSSTTRSPPLPPNNHELSAQQSLHFSLSRSVDFVTSNPDNKLVAKVLHEGDVMCLCSHEFNYSTKKAVALSCLSSQNAGVITIANSVFGSKPAISDNILAKAFQMDKKTIDRIQAHF</sequence>
<evidence type="ECO:0000313" key="4">
    <source>
        <dbReference type="Proteomes" id="UP000317650"/>
    </source>
</evidence>
<dbReference type="PANTHER" id="PTHR31238">
    <property type="entry name" value="GERMIN-LIKE PROTEIN SUBFAMILY 3 MEMBER 3"/>
    <property type="match status" value="1"/>
</dbReference>
<gene>
    <name evidence="3" type="ORF">C4D60_Mb06t24320</name>
</gene>
<dbReference type="Gene3D" id="2.60.120.10">
    <property type="entry name" value="Jelly Rolls"/>
    <property type="match status" value="1"/>
</dbReference>
<proteinExistence type="predicted"/>
<organism evidence="3 4">
    <name type="scientific">Musa balbisiana</name>
    <name type="common">Banana</name>
    <dbReference type="NCBI Taxonomy" id="52838"/>
    <lineage>
        <taxon>Eukaryota</taxon>
        <taxon>Viridiplantae</taxon>
        <taxon>Streptophyta</taxon>
        <taxon>Embryophyta</taxon>
        <taxon>Tracheophyta</taxon>
        <taxon>Spermatophyta</taxon>
        <taxon>Magnoliopsida</taxon>
        <taxon>Liliopsida</taxon>
        <taxon>Zingiberales</taxon>
        <taxon>Musaceae</taxon>
        <taxon>Musa</taxon>
    </lineage>
</organism>
<evidence type="ECO:0000259" key="2">
    <source>
        <dbReference type="Pfam" id="PF00190"/>
    </source>
</evidence>
<dbReference type="Proteomes" id="UP000317650">
    <property type="component" value="Chromosome 6"/>
</dbReference>
<name>A0A4V4H454_MUSBA</name>
<dbReference type="SUPFAM" id="SSF51182">
    <property type="entry name" value="RmlC-like cupins"/>
    <property type="match status" value="1"/>
</dbReference>
<feature type="domain" description="Cupin type-1" evidence="2">
    <location>
        <begin position="37"/>
        <end position="116"/>
    </location>
</feature>
<accession>A0A4V4H454</accession>
<evidence type="ECO:0000313" key="3">
    <source>
        <dbReference type="EMBL" id="THU50816.1"/>
    </source>
</evidence>
<evidence type="ECO:0000256" key="1">
    <source>
        <dbReference type="SAM" id="MobiDB-lite"/>
    </source>
</evidence>
<dbReference type="STRING" id="52838.A0A4V4H454"/>